<proteinExistence type="predicted"/>
<dbReference type="SMART" id="SM00575">
    <property type="entry name" value="ZnF_PMZ"/>
    <property type="match status" value="1"/>
</dbReference>
<keyword evidence="1" id="KW-0479">Metal-binding</keyword>
<evidence type="ECO:0000259" key="6">
    <source>
        <dbReference type="PROSITE" id="PS50966"/>
    </source>
</evidence>
<organism evidence="7 8">
    <name type="scientific">Camelina sativa</name>
    <name type="common">False flax</name>
    <name type="synonym">Myagrum sativum</name>
    <dbReference type="NCBI Taxonomy" id="90675"/>
    <lineage>
        <taxon>Eukaryota</taxon>
        <taxon>Viridiplantae</taxon>
        <taxon>Streptophyta</taxon>
        <taxon>Embryophyta</taxon>
        <taxon>Tracheophyta</taxon>
        <taxon>Spermatophyta</taxon>
        <taxon>Magnoliopsida</taxon>
        <taxon>eudicotyledons</taxon>
        <taxon>Gunneridae</taxon>
        <taxon>Pentapetalae</taxon>
        <taxon>rosids</taxon>
        <taxon>malvids</taxon>
        <taxon>Brassicales</taxon>
        <taxon>Brassicaceae</taxon>
        <taxon>Camelineae</taxon>
        <taxon>Camelina</taxon>
    </lineage>
</organism>
<feature type="domain" description="SWIM-type" evidence="6">
    <location>
        <begin position="46"/>
        <end position="87"/>
    </location>
</feature>
<dbReference type="InterPro" id="IPR007527">
    <property type="entry name" value="Znf_SWIM"/>
</dbReference>
<name>A0ABM0YX85_CAMSA</name>
<keyword evidence="7" id="KW-1185">Reference proteome</keyword>
<evidence type="ECO:0000256" key="2">
    <source>
        <dbReference type="ARBA" id="ARBA00022771"/>
    </source>
</evidence>
<evidence type="ECO:0000256" key="4">
    <source>
        <dbReference type="PROSITE-ProRule" id="PRU00325"/>
    </source>
</evidence>
<dbReference type="PANTHER" id="PTHR31973:SF187">
    <property type="entry name" value="MUTATOR TRANSPOSASE MUDRA PROTEIN"/>
    <property type="match status" value="1"/>
</dbReference>
<keyword evidence="2 4" id="KW-0863">Zinc-finger</keyword>
<evidence type="ECO:0000256" key="5">
    <source>
        <dbReference type="SAM" id="MobiDB-lite"/>
    </source>
</evidence>
<evidence type="ECO:0000256" key="1">
    <source>
        <dbReference type="ARBA" id="ARBA00022723"/>
    </source>
</evidence>
<dbReference type="PANTHER" id="PTHR31973">
    <property type="entry name" value="POLYPROTEIN, PUTATIVE-RELATED"/>
    <property type="match status" value="1"/>
</dbReference>
<accession>A0ABM0YX85</accession>
<dbReference type="Proteomes" id="UP000694864">
    <property type="component" value="Chromosome 4"/>
</dbReference>
<dbReference type="GeneID" id="104783877"/>
<gene>
    <name evidence="8" type="primary">LOC104783877</name>
</gene>
<protein>
    <submittedName>
        <fullName evidence="8">Uncharacterized protein LOC104783877</fullName>
    </submittedName>
</protein>
<keyword evidence="3" id="KW-0862">Zinc</keyword>
<reference evidence="8" key="2">
    <citation type="submission" date="2025-08" db="UniProtKB">
        <authorList>
            <consortium name="RefSeq"/>
        </authorList>
    </citation>
    <scope>IDENTIFICATION</scope>
    <source>
        <tissue evidence="8">Leaf</tissue>
    </source>
</reference>
<dbReference type="RefSeq" id="XP_010507282.1">
    <property type="nucleotide sequence ID" value="XM_010508980.1"/>
</dbReference>
<evidence type="ECO:0000313" key="7">
    <source>
        <dbReference type="Proteomes" id="UP000694864"/>
    </source>
</evidence>
<evidence type="ECO:0000313" key="8">
    <source>
        <dbReference type="RefSeq" id="XP_010507282.1"/>
    </source>
</evidence>
<dbReference type="Pfam" id="PF04434">
    <property type="entry name" value="SWIM"/>
    <property type="match status" value="1"/>
</dbReference>
<evidence type="ECO:0000256" key="3">
    <source>
        <dbReference type="ARBA" id="ARBA00022833"/>
    </source>
</evidence>
<dbReference type="InterPro" id="IPR006564">
    <property type="entry name" value="Znf_PMZ"/>
</dbReference>
<reference evidence="7" key="1">
    <citation type="journal article" date="2014" name="Nat. Commun.">
        <title>The emerging biofuel crop Camelina sativa retains a highly undifferentiated hexaploid genome structure.</title>
        <authorList>
            <person name="Kagale S."/>
            <person name="Koh C."/>
            <person name="Nixon J."/>
            <person name="Bollina V."/>
            <person name="Clarke W.E."/>
            <person name="Tuteja R."/>
            <person name="Spillane C."/>
            <person name="Robinson S.J."/>
            <person name="Links M.G."/>
            <person name="Clarke C."/>
            <person name="Higgins E.E."/>
            <person name="Huebert T."/>
            <person name="Sharpe A.G."/>
            <person name="Parkin I.A."/>
        </authorList>
    </citation>
    <scope>NUCLEOTIDE SEQUENCE [LARGE SCALE GENOMIC DNA]</scope>
    <source>
        <strain evidence="7">cv. DH55</strain>
    </source>
</reference>
<dbReference type="PROSITE" id="PS50966">
    <property type="entry name" value="ZF_SWIM"/>
    <property type="match status" value="1"/>
</dbReference>
<sequence length="187" mass="21665">MVRIAKRSVLSHSHEGICTPYVKRFLAEEHKAASLCFVYPSTNGAYEVYLGYDKHRVCLNERTCTCMKFQICGIPCEHAYGLILKNTLEAEDYVCEWFRTFKWRDNYTDGIVPQRGSWYWPCTGGETVYPPPRPDDENVDKKRKKGVHESPTNKQPKQKKISMHCGICGAADHNYRLELNWNLLKVV</sequence>
<feature type="region of interest" description="Disordered" evidence="5">
    <location>
        <begin position="129"/>
        <end position="158"/>
    </location>
</feature>